<evidence type="ECO:0000313" key="3">
    <source>
        <dbReference type="Proteomes" id="UP000261905"/>
    </source>
</evidence>
<dbReference type="InterPro" id="IPR013693">
    <property type="entry name" value="SpoIID/LytB_N"/>
</dbReference>
<dbReference type="Pfam" id="PF08486">
    <property type="entry name" value="SpoIID"/>
    <property type="match status" value="1"/>
</dbReference>
<dbReference type="EMBL" id="QUBQ01000007">
    <property type="protein sequence ID" value="REK69621.1"/>
    <property type="molecule type" value="Genomic_DNA"/>
</dbReference>
<comment type="caution">
    <text evidence="2">The sequence shown here is derived from an EMBL/GenBank/DDBJ whole genome shotgun (WGS) entry which is preliminary data.</text>
</comment>
<dbReference type="PANTHER" id="PTHR30032">
    <property type="entry name" value="N-ACETYLMURAMOYL-L-ALANINE AMIDASE-RELATED"/>
    <property type="match status" value="1"/>
</dbReference>
<dbReference type="InterPro" id="IPR013486">
    <property type="entry name" value="SpoIID/LytB"/>
</dbReference>
<reference evidence="2 3" key="1">
    <citation type="submission" date="2018-08" db="EMBL/GenBank/DDBJ databases">
        <title>Paenibacillus sp. M4BSY-1, whole genome shotgun sequence.</title>
        <authorList>
            <person name="Tuo L."/>
        </authorList>
    </citation>
    <scope>NUCLEOTIDE SEQUENCE [LARGE SCALE GENOMIC DNA]</scope>
    <source>
        <strain evidence="2 3">M4BSY-1</strain>
    </source>
</reference>
<dbReference type="Proteomes" id="UP000261905">
    <property type="component" value="Unassembled WGS sequence"/>
</dbReference>
<gene>
    <name evidence="2" type="primary">spoIID</name>
    <name evidence="2" type="ORF">DX130_23805</name>
</gene>
<dbReference type="InterPro" id="IPR014225">
    <property type="entry name" value="Spore_II_D_firmicutes"/>
</dbReference>
<organism evidence="2 3">
    <name type="scientific">Paenibacillus paeoniae</name>
    <dbReference type="NCBI Taxonomy" id="2292705"/>
    <lineage>
        <taxon>Bacteria</taxon>
        <taxon>Bacillati</taxon>
        <taxon>Bacillota</taxon>
        <taxon>Bacilli</taxon>
        <taxon>Bacillales</taxon>
        <taxon>Paenibacillaceae</taxon>
        <taxon>Paenibacillus</taxon>
    </lineage>
</organism>
<keyword evidence="3" id="KW-1185">Reference proteome</keyword>
<sequence length="372" mass="41062">MRVFLSEHADAGLTLTAQSHLRETDQAVLESVEPIANWGISAKPQPAVRREGGMEQQGEPIVVKPVPVSEGREEGAELTAPAKGALDNQRVRVYLTELKKVESVPLETYVTGVLAAEMPIDFELEALKAQAIAARTYIVRRLSSAVMANEKADVLDTVQHQAYLSKDELGKRWKGEEKTTNLAKLKRAIEETKGFILTYEGEPIEAAFFSTSNGFTENSEDYWAQSLPYLRSVASPWDEGISPRYEAETVWTKKEFYRALGLKGKAASAKPSITVTKRTEGNRIKEVLINGKSFSGREVREKLGLASSHFSWKISDHEIVILTYGLGHGVGMSQWGANGMAQEGKKATAILMHYYTGTRVEQASKLPSRTTS</sequence>
<feature type="domain" description="Sporulation stage II protein D amidase enhancer LytB N-terminal" evidence="1">
    <location>
        <begin position="96"/>
        <end position="199"/>
    </location>
</feature>
<protein>
    <submittedName>
        <fullName evidence="2">Stage II sporulation protein D</fullName>
    </submittedName>
</protein>
<evidence type="ECO:0000313" key="2">
    <source>
        <dbReference type="EMBL" id="REK69621.1"/>
    </source>
</evidence>
<dbReference type="PANTHER" id="PTHR30032:SF4">
    <property type="entry name" value="AMIDASE ENHANCER"/>
    <property type="match status" value="1"/>
</dbReference>
<dbReference type="AlphaFoldDB" id="A0A371P165"/>
<dbReference type="InterPro" id="IPR051922">
    <property type="entry name" value="Bact_Sporulation_Assoc"/>
</dbReference>
<dbReference type="GO" id="GO:0030435">
    <property type="term" value="P:sporulation resulting in formation of a cellular spore"/>
    <property type="evidence" value="ECO:0007669"/>
    <property type="project" value="InterPro"/>
</dbReference>
<accession>A0A371P165</accession>
<dbReference type="NCBIfam" id="TIGR02870">
    <property type="entry name" value="spore_II_D"/>
    <property type="match status" value="1"/>
</dbReference>
<dbReference type="NCBIfam" id="TIGR02669">
    <property type="entry name" value="SpoIID_LytB"/>
    <property type="match status" value="1"/>
</dbReference>
<name>A0A371P165_9BACL</name>
<evidence type="ECO:0000259" key="1">
    <source>
        <dbReference type="Pfam" id="PF08486"/>
    </source>
</evidence>
<dbReference type="OrthoDB" id="9794671at2"/>
<proteinExistence type="predicted"/>
<dbReference type="GO" id="GO:0030288">
    <property type="term" value="C:outer membrane-bounded periplasmic space"/>
    <property type="evidence" value="ECO:0007669"/>
    <property type="project" value="TreeGrafter"/>
</dbReference>